<evidence type="ECO:0000313" key="1">
    <source>
        <dbReference type="EMBL" id="KAI5653062.1"/>
    </source>
</evidence>
<evidence type="ECO:0000313" key="2">
    <source>
        <dbReference type="Proteomes" id="UP001060085"/>
    </source>
</evidence>
<organism evidence="1 2">
    <name type="scientific">Catharanthus roseus</name>
    <name type="common">Madagascar periwinkle</name>
    <name type="synonym">Vinca rosea</name>
    <dbReference type="NCBI Taxonomy" id="4058"/>
    <lineage>
        <taxon>Eukaryota</taxon>
        <taxon>Viridiplantae</taxon>
        <taxon>Streptophyta</taxon>
        <taxon>Embryophyta</taxon>
        <taxon>Tracheophyta</taxon>
        <taxon>Spermatophyta</taxon>
        <taxon>Magnoliopsida</taxon>
        <taxon>eudicotyledons</taxon>
        <taxon>Gunneridae</taxon>
        <taxon>Pentapetalae</taxon>
        <taxon>asterids</taxon>
        <taxon>lamiids</taxon>
        <taxon>Gentianales</taxon>
        <taxon>Apocynaceae</taxon>
        <taxon>Rauvolfioideae</taxon>
        <taxon>Vinceae</taxon>
        <taxon>Catharanthinae</taxon>
        <taxon>Catharanthus</taxon>
    </lineage>
</organism>
<reference evidence="2" key="1">
    <citation type="journal article" date="2023" name="Nat. Plants">
        <title>Single-cell RNA sequencing provides a high-resolution roadmap for understanding the multicellular compartmentation of specialized metabolism.</title>
        <authorList>
            <person name="Sun S."/>
            <person name="Shen X."/>
            <person name="Li Y."/>
            <person name="Li Y."/>
            <person name="Wang S."/>
            <person name="Li R."/>
            <person name="Zhang H."/>
            <person name="Shen G."/>
            <person name="Guo B."/>
            <person name="Wei J."/>
            <person name="Xu J."/>
            <person name="St-Pierre B."/>
            <person name="Chen S."/>
            <person name="Sun C."/>
        </authorList>
    </citation>
    <scope>NUCLEOTIDE SEQUENCE [LARGE SCALE GENOMIC DNA]</scope>
</reference>
<proteinExistence type="predicted"/>
<protein>
    <submittedName>
        <fullName evidence="1">Uncharacterized protein</fullName>
    </submittedName>
</protein>
<gene>
    <name evidence="1" type="ORF">M9H77_30249</name>
</gene>
<dbReference type="Proteomes" id="UP001060085">
    <property type="component" value="Linkage Group LG07"/>
</dbReference>
<name>A0ACB9ZY10_CATRO</name>
<dbReference type="EMBL" id="CM044707">
    <property type="protein sequence ID" value="KAI5653062.1"/>
    <property type="molecule type" value="Genomic_DNA"/>
</dbReference>
<accession>A0ACB9ZY10</accession>
<comment type="caution">
    <text evidence="1">The sequence shown here is derived from an EMBL/GenBank/DDBJ whole genome shotgun (WGS) entry which is preliminary data.</text>
</comment>
<sequence length="103" mass="11582">MGVMKKTHETGGSRTMELKLQPLTRARMEELKIHDANVDNSMVSYMEEALKNKLEGFEDQGKASKLLPVCTLSKDYSREKIGCWRRATLLPTVALPLPSQVGF</sequence>
<keyword evidence="2" id="KW-1185">Reference proteome</keyword>